<evidence type="ECO:0000313" key="2">
    <source>
        <dbReference type="EMBL" id="SNB83058.1"/>
    </source>
</evidence>
<gene>
    <name evidence="1" type="ORF">KEBURONENSIS_00377</name>
    <name evidence="2" type="ORF">KEBURONENSIS_02060</name>
</gene>
<reference evidence="1" key="1">
    <citation type="submission" date="2017-05" db="EMBL/GenBank/DDBJ databases">
        <authorList>
            <person name="Song R."/>
            <person name="Chenine A.L."/>
            <person name="Ruprecht R.M."/>
        </authorList>
    </citation>
    <scope>NUCLEOTIDE SEQUENCE</scope>
    <source>
        <strain evidence="1">Kingella_eburonensis</strain>
    </source>
</reference>
<proteinExistence type="predicted"/>
<dbReference type="OrthoDB" id="8612804at2"/>
<dbReference type="RefSeq" id="WP_032137666.1">
    <property type="nucleotide sequence ID" value="NZ_CCNJ01000059.1"/>
</dbReference>
<organism evidence="1">
    <name type="scientific">Kingella negevensis</name>
    <dbReference type="NCBI Taxonomy" id="1522312"/>
    <lineage>
        <taxon>Bacteria</taxon>
        <taxon>Pseudomonadati</taxon>
        <taxon>Pseudomonadota</taxon>
        <taxon>Betaproteobacteria</taxon>
        <taxon>Neisseriales</taxon>
        <taxon>Neisseriaceae</taxon>
        <taxon>Kingella</taxon>
    </lineage>
</organism>
<dbReference type="Proteomes" id="UP000215450">
    <property type="component" value="Unassembled WGS sequence"/>
</dbReference>
<dbReference type="EMBL" id="FXUV01000041">
    <property type="protein sequence ID" value="SMQ13007.1"/>
    <property type="molecule type" value="Genomic_DNA"/>
</dbReference>
<dbReference type="AlphaFoldDB" id="A0A238HHP2"/>
<accession>A0A238HHP2</accession>
<protein>
    <submittedName>
        <fullName evidence="1">Uncharacterized protein</fullName>
    </submittedName>
</protein>
<sequence>MARIGTTSYNIKIDKKMKIERLAMEASLKVGRTIKWTELMDILVTEFGKDAQQMIIHREAEKSETK</sequence>
<evidence type="ECO:0000313" key="1">
    <source>
        <dbReference type="EMBL" id="SMQ13007.1"/>
    </source>
</evidence>
<dbReference type="EMBL" id="FXUV02000069">
    <property type="protein sequence ID" value="SNB83058.1"/>
    <property type="molecule type" value="Genomic_DNA"/>
</dbReference>
<evidence type="ECO:0000313" key="3">
    <source>
        <dbReference type="Proteomes" id="UP000215450"/>
    </source>
</evidence>
<reference evidence="2" key="3">
    <citation type="submission" date="2017-06" db="EMBL/GenBank/DDBJ databases">
        <authorList>
            <person name="Kim H.J."/>
            <person name="Triplett B.A."/>
        </authorList>
    </citation>
    <scope>NUCLEOTIDE SEQUENCE [LARGE SCALE GENOMIC DNA]</scope>
    <source>
        <strain evidence="2">Kingella_eburonensis</strain>
    </source>
</reference>
<reference evidence="3" key="2">
    <citation type="submission" date="2017-06" db="EMBL/GenBank/DDBJ databases">
        <authorList>
            <person name="Laurent S."/>
        </authorList>
    </citation>
    <scope>NUCLEOTIDE SEQUENCE [LARGE SCALE GENOMIC DNA]</scope>
</reference>
<name>A0A238HHP2_9NEIS</name>
<keyword evidence="3" id="KW-1185">Reference proteome</keyword>
<dbReference type="GeneID" id="83625225"/>